<reference evidence="1 2" key="1">
    <citation type="submission" date="2016-03" db="EMBL/GenBank/DDBJ databases">
        <title>Speciation and ecological success in dimly lit waters: horizontal gene transfer in a green sulfur bacteria bloom unveiled by metagenomic assembly.</title>
        <authorList>
            <person name="Llorens-Mares T."/>
            <person name="Liu Z."/>
            <person name="Allen L.Z."/>
            <person name="Rusch D.B."/>
            <person name="Craig M.T."/>
            <person name="Dupont C.L."/>
            <person name="Bryant D.A."/>
            <person name="Casamayor E.O."/>
        </authorList>
    </citation>
    <scope>NUCLEOTIDE SEQUENCE [LARGE SCALE GENOMIC DNA]</scope>
    <source>
        <strain evidence="1">CIII</strain>
    </source>
</reference>
<accession>A0A165MF05</accession>
<organism evidence="1 2">
    <name type="scientific">Pelodictyon luteolum</name>
    <dbReference type="NCBI Taxonomy" id="1100"/>
    <lineage>
        <taxon>Bacteria</taxon>
        <taxon>Pseudomonadati</taxon>
        <taxon>Chlorobiota</taxon>
        <taxon>Chlorobiia</taxon>
        <taxon>Chlorobiales</taxon>
        <taxon>Chlorobiaceae</taxon>
        <taxon>Chlorobium/Pelodictyon group</taxon>
        <taxon>Pelodictyon</taxon>
    </lineage>
</organism>
<evidence type="ECO:0000313" key="2">
    <source>
        <dbReference type="Proteomes" id="UP000076481"/>
    </source>
</evidence>
<proteinExistence type="predicted"/>
<dbReference type="Proteomes" id="UP000076481">
    <property type="component" value="Unassembled WGS sequence"/>
</dbReference>
<dbReference type="EMBL" id="LVWG01000009">
    <property type="protein sequence ID" value="KZK75167.1"/>
    <property type="molecule type" value="Genomic_DNA"/>
</dbReference>
<dbReference type="AlphaFoldDB" id="A0A165MF05"/>
<gene>
    <name evidence="1" type="ORF">A3K90_05450</name>
</gene>
<comment type="caution">
    <text evidence="1">The sequence shown here is derived from an EMBL/GenBank/DDBJ whole genome shotgun (WGS) entry which is preliminary data.</text>
</comment>
<dbReference type="OMA" id="PLWDPFG"/>
<sequence>MKNNSAQARGAGKLRLSVGRIGTRIFLSILRRLFPALRAPDFISPPPLEVFSTSPRMLFTSPRMARAILQHRRPEACFPVGMQEKPADPLWDPFGYGYPYSLNSLLIVSVTLFAL</sequence>
<protein>
    <submittedName>
        <fullName evidence="1">Uncharacterized protein</fullName>
    </submittedName>
</protein>
<name>A0A165MF05_PELLU</name>
<evidence type="ECO:0000313" key="1">
    <source>
        <dbReference type="EMBL" id="KZK75167.1"/>
    </source>
</evidence>
<dbReference type="RefSeq" id="WP_011357879.1">
    <property type="nucleotide sequence ID" value="NZ_LVWG01000009.1"/>
</dbReference>